<keyword evidence="6" id="KW-0862">Zinc</keyword>
<keyword evidence="4" id="KW-0547">Nucleotide-binding</keyword>
<name>A0AA94TLY8_9BACT</name>
<evidence type="ECO:0000256" key="5">
    <source>
        <dbReference type="ARBA" id="ARBA00022785"/>
    </source>
</evidence>
<dbReference type="SUPFAM" id="SSF52402">
    <property type="entry name" value="Adenine nucleotide alpha hydrolases-like"/>
    <property type="match status" value="1"/>
</dbReference>
<evidence type="ECO:0000256" key="4">
    <source>
        <dbReference type="ARBA" id="ARBA00022741"/>
    </source>
</evidence>
<evidence type="ECO:0000256" key="7">
    <source>
        <dbReference type="ARBA" id="ARBA00022840"/>
    </source>
</evidence>
<protein>
    <recommendedName>
        <fullName evidence="9">7-cyano-7-deazaguanine synthase</fullName>
        <ecNumber evidence="9">6.3.4.20</ecNumber>
    </recommendedName>
</protein>
<evidence type="ECO:0000313" key="12">
    <source>
        <dbReference type="Proteomes" id="UP000295506"/>
    </source>
</evidence>
<dbReference type="GO" id="GO:0008616">
    <property type="term" value="P:tRNA queuosine(34) biosynthetic process"/>
    <property type="evidence" value="ECO:0007669"/>
    <property type="project" value="UniProtKB-KW"/>
</dbReference>
<evidence type="ECO:0000256" key="3">
    <source>
        <dbReference type="ARBA" id="ARBA00022723"/>
    </source>
</evidence>
<evidence type="ECO:0000256" key="8">
    <source>
        <dbReference type="ARBA" id="ARBA00037993"/>
    </source>
</evidence>
<keyword evidence="2" id="KW-0436">Ligase</keyword>
<organism evidence="11 12">
    <name type="scientific">Pseudodesulfovibrio indicus</name>
    <dbReference type="NCBI Taxonomy" id="1716143"/>
    <lineage>
        <taxon>Bacteria</taxon>
        <taxon>Pseudomonadati</taxon>
        <taxon>Thermodesulfobacteriota</taxon>
        <taxon>Desulfovibrionia</taxon>
        <taxon>Desulfovibrionales</taxon>
        <taxon>Desulfovibrionaceae</taxon>
    </lineage>
</organism>
<evidence type="ECO:0000313" key="11">
    <source>
        <dbReference type="EMBL" id="TDT92031.1"/>
    </source>
</evidence>
<evidence type="ECO:0000256" key="6">
    <source>
        <dbReference type="ARBA" id="ARBA00022833"/>
    </source>
</evidence>
<dbReference type="Gene3D" id="3.40.50.620">
    <property type="entry name" value="HUPs"/>
    <property type="match status" value="1"/>
</dbReference>
<keyword evidence="5" id="KW-0671">Queuosine biosynthesis</keyword>
<evidence type="ECO:0000256" key="1">
    <source>
        <dbReference type="ARBA" id="ARBA00005061"/>
    </source>
</evidence>
<gene>
    <name evidence="11" type="ORF">EDC59_101435</name>
</gene>
<keyword evidence="3" id="KW-0479">Metal-binding</keyword>
<comment type="catalytic activity">
    <reaction evidence="10">
        <text>7-carboxy-7-carbaguanine + NH4(+) + 2 ATP = 7-cyano-7-carbaguanine + 2 AMP + 2 diphosphate + 2 H(+)</text>
        <dbReference type="Rhea" id="RHEA:27982"/>
        <dbReference type="ChEBI" id="CHEBI:15378"/>
        <dbReference type="ChEBI" id="CHEBI:28938"/>
        <dbReference type="ChEBI" id="CHEBI:30616"/>
        <dbReference type="ChEBI" id="CHEBI:33019"/>
        <dbReference type="ChEBI" id="CHEBI:45075"/>
        <dbReference type="ChEBI" id="CHEBI:61036"/>
        <dbReference type="ChEBI" id="CHEBI:456215"/>
        <dbReference type="EC" id="6.3.4.20"/>
    </reaction>
</comment>
<comment type="similarity">
    <text evidence="8">Belongs to the QueC family.</text>
</comment>
<dbReference type="GO" id="GO:0005524">
    <property type="term" value="F:ATP binding"/>
    <property type="evidence" value="ECO:0007669"/>
    <property type="project" value="UniProtKB-KW"/>
</dbReference>
<evidence type="ECO:0000256" key="10">
    <source>
        <dbReference type="ARBA" id="ARBA00047890"/>
    </source>
</evidence>
<sequence>MSLGLLLSGGMDSISIAYWKKPDVALTLDYGQRSASTEVRTAAKICKELSISHEVIKVDCSKLGSGDLAGTPQDLNAPSSEWWPYRNQMLITLAAMRGIALGVDELMIGSVKSDDSHVDGRPEFIEAMDRVMGMQEGGMRIVAPAIGMTTPELVKVSGITPDILCWAHSCHTGNHACGVCRGCNKHRETMIAIGYGNY</sequence>
<comment type="caution">
    <text evidence="11">The sequence shown here is derived from an EMBL/GenBank/DDBJ whole genome shotgun (WGS) entry which is preliminary data.</text>
</comment>
<evidence type="ECO:0000256" key="9">
    <source>
        <dbReference type="ARBA" id="ARBA00039149"/>
    </source>
</evidence>
<dbReference type="InterPro" id="IPR018317">
    <property type="entry name" value="QueC"/>
</dbReference>
<accession>A0AA94TLY8</accession>
<dbReference type="GO" id="GO:0016874">
    <property type="term" value="F:ligase activity"/>
    <property type="evidence" value="ECO:0007669"/>
    <property type="project" value="UniProtKB-KW"/>
</dbReference>
<dbReference type="EMBL" id="SOBK01000001">
    <property type="protein sequence ID" value="TDT92031.1"/>
    <property type="molecule type" value="Genomic_DNA"/>
</dbReference>
<dbReference type="EC" id="6.3.4.20" evidence="9"/>
<evidence type="ECO:0000256" key="2">
    <source>
        <dbReference type="ARBA" id="ARBA00022598"/>
    </source>
</evidence>
<comment type="pathway">
    <text evidence="1">Purine metabolism; 7-cyano-7-deazaguanine biosynthesis.</text>
</comment>
<dbReference type="Pfam" id="PF06508">
    <property type="entry name" value="QueC"/>
    <property type="match status" value="1"/>
</dbReference>
<dbReference type="InterPro" id="IPR014729">
    <property type="entry name" value="Rossmann-like_a/b/a_fold"/>
</dbReference>
<dbReference type="PANTHER" id="PTHR42914:SF1">
    <property type="entry name" value="7-CYANO-7-DEAZAGUANINE SYNTHASE"/>
    <property type="match status" value="1"/>
</dbReference>
<dbReference type="AlphaFoldDB" id="A0AA94TLY8"/>
<reference evidence="11 12" key="1">
    <citation type="submission" date="2019-03" db="EMBL/GenBank/DDBJ databases">
        <title>Genomic Encyclopedia of Type Strains, Phase IV (KMG-IV): sequencing the most valuable type-strain genomes for metagenomic binning, comparative biology and taxonomic classification.</title>
        <authorList>
            <person name="Goeker M."/>
        </authorList>
    </citation>
    <scope>NUCLEOTIDE SEQUENCE [LARGE SCALE GENOMIC DNA]</scope>
    <source>
        <strain evidence="11 12">DSM 101483</strain>
    </source>
</reference>
<proteinExistence type="inferred from homology"/>
<keyword evidence="7" id="KW-0067">ATP-binding</keyword>
<dbReference type="PANTHER" id="PTHR42914">
    <property type="entry name" value="7-CYANO-7-DEAZAGUANINE SYNTHASE"/>
    <property type="match status" value="1"/>
</dbReference>
<dbReference type="GO" id="GO:0046872">
    <property type="term" value="F:metal ion binding"/>
    <property type="evidence" value="ECO:0007669"/>
    <property type="project" value="UniProtKB-KW"/>
</dbReference>
<dbReference type="Proteomes" id="UP000295506">
    <property type="component" value="Unassembled WGS sequence"/>
</dbReference>
<dbReference type="RefSeq" id="WP_078063691.1">
    <property type="nucleotide sequence ID" value="NZ_CP014206.1"/>
</dbReference>